<dbReference type="Pfam" id="PF01839">
    <property type="entry name" value="FG-GAP"/>
    <property type="match status" value="5"/>
</dbReference>
<dbReference type="PROSITE" id="PS51470">
    <property type="entry name" value="FG_GAP"/>
    <property type="match status" value="2"/>
</dbReference>
<keyword evidence="1 5" id="KW-0732">Signal</keyword>
<evidence type="ECO:0000256" key="3">
    <source>
        <dbReference type="ARBA" id="ARBA00022801"/>
    </source>
</evidence>
<dbReference type="EMBL" id="JBEXPZ010000019">
    <property type="protein sequence ID" value="MET9846120.1"/>
    <property type="molecule type" value="Genomic_DNA"/>
</dbReference>
<keyword evidence="7" id="KW-1185">Reference proteome</keyword>
<keyword evidence="3" id="KW-0378">Hydrolase</keyword>
<dbReference type="PANTHER" id="PTHR23221">
    <property type="entry name" value="GLYCOSYLPHOSPHATIDYLINOSITOL PHOSPHOLIPASE D"/>
    <property type="match status" value="1"/>
</dbReference>
<gene>
    <name evidence="6" type="ORF">ABZZ21_16440</name>
</gene>
<dbReference type="SUPFAM" id="SSF69318">
    <property type="entry name" value="Integrin alpha N-terminal domain"/>
    <property type="match status" value="1"/>
</dbReference>
<feature type="signal peptide" evidence="5">
    <location>
        <begin position="1"/>
        <end position="28"/>
    </location>
</feature>
<dbReference type="SMART" id="SM00191">
    <property type="entry name" value="Int_alpha"/>
    <property type="match status" value="6"/>
</dbReference>
<proteinExistence type="predicted"/>
<sequence length="475" mass="45913">MRLRTATAIASLLAAGVVPLTLAAPAHAVGAAAPYDFNGDGRRDLAIGAPGATVGGNAKAGAVSVVYGTSTGPGTSAYKLLTQNTSGVPGSAEAGDAFGSALASADLNTDGYADLLVGAPGEDTGTDTDGGTVVIVWGGASGLSGARTLVDHNPDEADRYGQALTTGDFDGDGDTDVAVGGTGKWDLALVEGPFAKTGDFTGGSSTALAYAPQPFDATYGVAYLSAGDVQNDGTDSLVIHGRAQGTDDALTAVGNGDYGYWLEYVPGGQVSSVGDVNGDGHTDIVVGNSRETSADPAGALGGKVTVVYGQAVTDAVDDSTGKEVAYTQATSGVPGTAKAGDAFGAGVSLGDVNGDGFADLAVGSPGESSAAGAVTVLYGSANGLTTVSAASLTQSTSGVPGSSESGDRFGARVVLSDTTKDGEADLAAAGIGENAGDGAIWWLKSATTSGAKSFGPSTVGVSTAGTPALGSALGG</sequence>
<comment type="caution">
    <text evidence="6">The sequence shown here is derived from an EMBL/GenBank/DDBJ whole genome shotgun (WGS) entry which is preliminary data.</text>
</comment>
<dbReference type="InterPro" id="IPR013517">
    <property type="entry name" value="FG-GAP"/>
</dbReference>
<dbReference type="Proteomes" id="UP001550210">
    <property type="component" value="Unassembled WGS sequence"/>
</dbReference>
<organism evidence="6 7">
    <name type="scientific">Streptomyces ossamyceticus</name>
    <dbReference type="NCBI Taxonomy" id="249581"/>
    <lineage>
        <taxon>Bacteria</taxon>
        <taxon>Bacillati</taxon>
        <taxon>Actinomycetota</taxon>
        <taxon>Actinomycetes</taxon>
        <taxon>Kitasatosporales</taxon>
        <taxon>Streptomycetaceae</taxon>
        <taxon>Streptomyces</taxon>
    </lineage>
</organism>
<dbReference type="InterPro" id="IPR028994">
    <property type="entry name" value="Integrin_alpha_N"/>
</dbReference>
<dbReference type="InterPro" id="IPR000413">
    <property type="entry name" value="Integrin_alpha"/>
</dbReference>
<feature type="chain" id="PRO_5045493732" description="FG-GAP repeat protein" evidence="5">
    <location>
        <begin position="29"/>
        <end position="475"/>
    </location>
</feature>
<name>A0ABV2UX31_9ACTN</name>
<evidence type="ECO:0000313" key="6">
    <source>
        <dbReference type="EMBL" id="MET9846120.1"/>
    </source>
</evidence>
<dbReference type="PANTHER" id="PTHR23221:SF7">
    <property type="entry name" value="PHOSPHATIDYLINOSITOL-GLYCAN-SPECIFIC PHOSPHOLIPASE D"/>
    <property type="match status" value="1"/>
</dbReference>
<dbReference type="PRINTS" id="PR01185">
    <property type="entry name" value="INTEGRINA"/>
</dbReference>
<dbReference type="Gene3D" id="2.130.10.130">
    <property type="entry name" value="Integrin alpha, N-terminal"/>
    <property type="match status" value="3"/>
</dbReference>
<reference evidence="6 7" key="1">
    <citation type="submission" date="2024-06" db="EMBL/GenBank/DDBJ databases">
        <title>The Natural Products Discovery Center: Release of the First 8490 Sequenced Strains for Exploring Actinobacteria Biosynthetic Diversity.</title>
        <authorList>
            <person name="Kalkreuter E."/>
            <person name="Kautsar S.A."/>
            <person name="Yang D."/>
            <person name="Bader C.D."/>
            <person name="Teijaro C.N."/>
            <person name="Fluegel L."/>
            <person name="Davis C.M."/>
            <person name="Simpson J.R."/>
            <person name="Lauterbach L."/>
            <person name="Steele A.D."/>
            <person name="Gui C."/>
            <person name="Meng S."/>
            <person name="Li G."/>
            <person name="Viehrig K."/>
            <person name="Ye F."/>
            <person name="Su P."/>
            <person name="Kiefer A.F."/>
            <person name="Nichols A."/>
            <person name="Cepeda A.J."/>
            <person name="Yan W."/>
            <person name="Fan B."/>
            <person name="Jiang Y."/>
            <person name="Adhikari A."/>
            <person name="Zheng C.-J."/>
            <person name="Schuster L."/>
            <person name="Cowan T.M."/>
            <person name="Smanski M.J."/>
            <person name="Chevrette M.G."/>
            <person name="De Carvalho L.P.S."/>
            <person name="Shen B."/>
        </authorList>
    </citation>
    <scope>NUCLEOTIDE SEQUENCE [LARGE SCALE GENOMIC DNA]</scope>
    <source>
        <strain evidence="6 7">NPDC006434</strain>
    </source>
</reference>
<evidence type="ECO:0000256" key="4">
    <source>
        <dbReference type="ARBA" id="ARBA00023180"/>
    </source>
</evidence>
<evidence type="ECO:0000256" key="2">
    <source>
        <dbReference type="ARBA" id="ARBA00022737"/>
    </source>
</evidence>
<protein>
    <recommendedName>
        <fullName evidence="8">FG-GAP repeat protein</fullName>
    </recommendedName>
</protein>
<dbReference type="RefSeq" id="WP_355397494.1">
    <property type="nucleotide sequence ID" value="NZ_JBEXPZ010000019.1"/>
</dbReference>
<evidence type="ECO:0000256" key="1">
    <source>
        <dbReference type="ARBA" id="ARBA00022729"/>
    </source>
</evidence>
<evidence type="ECO:0000256" key="5">
    <source>
        <dbReference type="SAM" id="SignalP"/>
    </source>
</evidence>
<evidence type="ECO:0000313" key="7">
    <source>
        <dbReference type="Proteomes" id="UP001550210"/>
    </source>
</evidence>
<keyword evidence="4" id="KW-0325">Glycoprotein</keyword>
<keyword evidence="2" id="KW-0677">Repeat</keyword>
<accession>A0ABV2UX31</accession>
<evidence type="ECO:0008006" key="8">
    <source>
        <dbReference type="Google" id="ProtNLM"/>
    </source>
</evidence>
<dbReference type="InterPro" id="IPR013519">
    <property type="entry name" value="Int_alpha_beta-p"/>
</dbReference>